<accession>A0AAN7ZJX5</accession>
<evidence type="ECO:0000313" key="2">
    <source>
        <dbReference type="EMBL" id="KAK5645442.1"/>
    </source>
</evidence>
<dbReference type="PANTHER" id="PTHR21505:SF12">
    <property type="entry name" value="MADF DOMAIN-CONTAINING PROTEIN-RELATED"/>
    <property type="match status" value="1"/>
</dbReference>
<dbReference type="SMART" id="SM00595">
    <property type="entry name" value="MADF"/>
    <property type="match status" value="1"/>
</dbReference>
<sequence length="180" mass="21151">MDSENLKFLELYEQEELLWNFKHKNYKNKDFRDNALKRLQEAFNLTQLEIKNRIKNLRSTYSQELAKIKGSKVSGTSSDEVYKCTLIWFETADRFLRDVIVTRKTSSNLIRKINKKKRKKNDAPSYISTAIDKLEKLKDGIKDTDEFDHFGANIAMQLRNLPIEVSLVVQSKIMNLITKE</sequence>
<feature type="domain" description="MADF" evidence="1">
    <location>
        <begin position="7"/>
        <end position="101"/>
    </location>
</feature>
<proteinExistence type="predicted"/>
<organism evidence="2 3">
    <name type="scientific">Pyrocoelia pectoralis</name>
    <dbReference type="NCBI Taxonomy" id="417401"/>
    <lineage>
        <taxon>Eukaryota</taxon>
        <taxon>Metazoa</taxon>
        <taxon>Ecdysozoa</taxon>
        <taxon>Arthropoda</taxon>
        <taxon>Hexapoda</taxon>
        <taxon>Insecta</taxon>
        <taxon>Pterygota</taxon>
        <taxon>Neoptera</taxon>
        <taxon>Endopterygota</taxon>
        <taxon>Coleoptera</taxon>
        <taxon>Polyphaga</taxon>
        <taxon>Elateriformia</taxon>
        <taxon>Elateroidea</taxon>
        <taxon>Lampyridae</taxon>
        <taxon>Lampyrinae</taxon>
        <taxon>Pyrocoelia</taxon>
    </lineage>
</organism>
<dbReference type="PANTHER" id="PTHR21505">
    <property type="entry name" value="MADF DOMAIN-CONTAINING PROTEIN-RELATED"/>
    <property type="match status" value="1"/>
</dbReference>
<dbReference type="InterPro" id="IPR006578">
    <property type="entry name" value="MADF-dom"/>
</dbReference>
<dbReference type="Proteomes" id="UP001329430">
    <property type="component" value="Chromosome 4"/>
</dbReference>
<evidence type="ECO:0000259" key="1">
    <source>
        <dbReference type="PROSITE" id="PS51029"/>
    </source>
</evidence>
<comment type="caution">
    <text evidence="2">The sequence shown here is derived from an EMBL/GenBank/DDBJ whole genome shotgun (WGS) entry which is preliminary data.</text>
</comment>
<dbReference type="AlphaFoldDB" id="A0AAN7ZJX5"/>
<evidence type="ECO:0000313" key="3">
    <source>
        <dbReference type="Proteomes" id="UP001329430"/>
    </source>
</evidence>
<dbReference type="EMBL" id="JAVRBK010000004">
    <property type="protein sequence ID" value="KAK5645442.1"/>
    <property type="molecule type" value="Genomic_DNA"/>
</dbReference>
<dbReference type="PROSITE" id="PS51029">
    <property type="entry name" value="MADF"/>
    <property type="match status" value="1"/>
</dbReference>
<reference evidence="2 3" key="1">
    <citation type="journal article" date="2024" name="Insects">
        <title>An Improved Chromosome-Level Genome Assembly of the Firefly Pyrocoelia pectoralis.</title>
        <authorList>
            <person name="Fu X."/>
            <person name="Meyer-Rochow V.B."/>
            <person name="Ballantyne L."/>
            <person name="Zhu X."/>
        </authorList>
    </citation>
    <scope>NUCLEOTIDE SEQUENCE [LARGE SCALE GENOMIC DNA]</scope>
    <source>
        <strain evidence="2">XCY_ONT2</strain>
    </source>
</reference>
<keyword evidence="3" id="KW-1185">Reference proteome</keyword>
<dbReference type="Pfam" id="PF10545">
    <property type="entry name" value="MADF_DNA_bdg"/>
    <property type="match status" value="1"/>
</dbReference>
<protein>
    <recommendedName>
        <fullName evidence="1">MADF domain-containing protein</fullName>
    </recommendedName>
</protein>
<gene>
    <name evidence="2" type="ORF">RI129_006742</name>
</gene>
<name>A0AAN7ZJX5_9COLE</name>